<keyword evidence="4" id="KW-0547">Nucleotide-binding</keyword>
<feature type="transmembrane region" description="Helical" evidence="9">
    <location>
        <begin position="28"/>
        <end position="46"/>
    </location>
</feature>
<evidence type="ECO:0000256" key="2">
    <source>
        <dbReference type="ARBA" id="ARBA00011903"/>
    </source>
</evidence>
<accession>A0A2W7QSQ0</accession>
<evidence type="ECO:0000256" key="4">
    <source>
        <dbReference type="ARBA" id="ARBA00022741"/>
    </source>
</evidence>
<dbReference type="PANTHER" id="PTHR32309">
    <property type="entry name" value="TYROSINE-PROTEIN KINASE"/>
    <property type="match status" value="1"/>
</dbReference>
<dbReference type="EC" id="2.7.10.2" evidence="2"/>
<dbReference type="AlphaFoldDB" id="A0A2W7QSQ0"/>
<dbReference type="Pfam" id="PF13614">
    <property type="entry name" value="AAA_31"/>
    <property type="match status" value="1"/>
</dbReference>
<dbReference type="OrthoDB" id="9794577at2"/>
<dbReference type="RefSeq" id="WP_086502918.1">
    <property type="nucleotide sequence ID" value="NZ_MSSV01000022.1"/>
</dbReference>
<keyword evidence="5" id="KW-0418">Kinase</keyword>
<evidence type="ECO:0000256" key="9">
    <source>
        <dbReference type="SAM" id="Phobius"/>
    </source>
</evidence>
<evidence type="ECO:0000256" key="5">
    <source>
        <dbReference type="ARBA" id="ARBA00022777"/>
    </source>
</evidence>
<feature type="transmembrane region" description="Helical" evidence="9">
    <location>
        <begin position="496"/>
        <end position="520"/>
    </location>
</feature>
<keyword evidence="7" id="KW-0829">Tyrosine-protein kinase</keyword>
<protein>
    <recommendedName>
        <fullName evidence="2">non-specific protein-tyrosine kinase</fullName>
        <ecNumber evidence="2">2.7.10.2</ecNumber>
    </recommendedName>
</protein>
<evidence type="ECO:0000256" key="3">
    <source>
        <dbReference type="ARBA" id="ARBA00022679"/>
    </source>
</evidence>
<keyword evidence="9" id="KW-0472">Membrane</keyword>
<evidence type="ECO:0000256" key="8">
    <source>
        <dbReference type="ARBA" id="ARBA00051245"/>
    </source>
</evidence>
<dbReference type="SUPFAM" id="SSF52540">
    <property type="entry name" value="P-loop containing nucleoside triphosphate hydrolases"/>
    <property type="match status" value="1"/>
</dbReference>
<evidence type="ECO:0000313" key="12">
    <source>
        <dbReference type="EMBL" id="PZX51284.1"/>
    </source>
</evidence>
<name>A0A2W7QSQ0_9BACT</name>
<evidence type="ECO:0000256" key="7">
    <source>
        <dbReference type="ARBA" id="ARBA00023137"/>
    </source>
</evidence>
<feature type="domain" description="Tyrosine-protein kinase G-rich" evidence="11">
    <location>
        <begin position="439"/>
        <end position="516"/>
    </location>
</feature>
<reference evidence="12 14" key="1">
    <citation type="submission" date="2018-06" db="EMBL/GenBank/DDBJ databases">
        <title>Genomic Encyclopedia of Archaeal and Bacterial Type Strains, Phase II (KMG-II): from individual species to whole genera.</title>
        <authorList>
            <person name="Goeker M."/>
        </authorList>
    </citation>
    <scope>NUCLEOTIDE SEQUENCE [LARGE SCALE GENOMIC DNA]</scope>
    <source>
        <strain evidence="12 14">DSM 22686</strain>
    </source>
</reference>
<keyword evidence="15" id="KW-1185">Reference proteome</keyword>
<keyword evidence="9" id="KW-1133">Transmembrane helix</keyword>
<dbReference type="GO" id="GO:0005886">
    <property type="term" value="C:plasma membrane"/>
    <property type="evidence" value="ECO:0007669"/>
    <property type="project" value="TreeGrafter"/>
</dbReference>
<organism evidence="12 14">
    <name type="scientific">Algoriphagus ratkowskyi</name>
    <dbReference type="NCBI Taxonomy" id="57028"/>
    <lineage>
        <taxon>Bacteria</taxon>
        <taxon>Pseudomonadati</taxon>
        <taxon>Bacteroidota</taxon>
        <taxon>Cytophagia</taxon>
        <taxon>Cytophagales</taxon>
        <taxon>Cyclobacteriaceae</taxon>
        <taxon>Algoriphagus</taxon>
    </lineage>
</organism>
<proteinExistence type="inferred from homology"/>
<evidence type="ECO:0000313" key="15">
    <source>
        <dbReference type="Proteomes" id="UP000321927"/>
    </source>
</evidence>
<dbReference type="InterPro" id="IPR027417">
    <property type="entry name" value="P-loop_NTPase"/>
</dbReference>
<sequence length="779" mass="87585">MRKINKKVNSNEEPINIKLILRTILKSWYLFPIFILLFCGVAYYYIKTITPEYLISSVIIIKEGERNNNVTENSIVSDLENMKSTITVENELEKLKSKSLLMDAVIKNKGFINYYNAEDFFKTKIDPFQSSIDITVDSISKSFISPSESFEIQPISETKFLLILDEDKQKEFEYGQKIKFSFGIISIQKKPASDDFATEMGNVLVELVNPQVAAENYSRVLEFQNPSVKSSTLYIRLYDTSPEMGKQIMSSVIEGYNQRIINQKNETALKTINFINERLGIVKNDLEEFEKSGENFKTRNNITDISMNSKIYLENTAETRKQVAEVSGKIDILESIELTMNNQSGQFDLIPGGLADLDPSLSGLLTQYNTLQRDKQRIIRIVQPNNPQLLSLNDQIVNVKSNILANISSIKSNLLISKRNFETTLNENSYKAQSIPGIERELVEISRNTDLKQEQYQYLLRKRDEAVLTLEVTGVSSAQMVDPPIASLKPVKPNKLMIMAAALGLGLSLPLGLILVNYLVTSKVTSKRVIEKILNAQILGEIAKNDQNGVIAISPKSISPAAEQLRMIRSNLKFQSGDNNKVILVSSSMSGEGKTFFCLNLAATLSIVDKKVVVVDLDLRRPSIFKSLNIKSKHSLFDYLNHDIKDLKEIITPSGINSNMDIIGLNKSIENASEIITSQKIIKLINSLKSSYDHIIIDTSPIGLVADAYSLSEIVDLVVYVVRMNYTRVDNLHALAEIIDENIFKQNFVVLNDSNEYSGSKFGYGYYSGKDTDVVSTRA</sequence>
<dbReference type="InterPro" id="IPR050445">
    <property type="entry name" value="Bact_polysacc_biosynth/exp"/>
</dbReference>
<comment type="similarity">
    <text evidence="1">Belongs to the CpsD/CapB family.</text>
</comment>
<dbReference type="Gene3D" id="3.40.50.300">
    <property type="entry name" value="P-loop containing nucleotide triphosphate hydrolases"/>
    <property type="match status" value="1"/>
</dbReference>
<dbReference type="Proteomes" id="UP000249115">
    <property type="component" value="Unassembled WGS sequence"/>
</dbReference>
<evidence type="ECO:0000313" key="14">
    <source>
        <dbReference type="Proteomes" id="UP000249115"/>
    </source>
</evidence>
<dbReference type="InterPro" id="IPR005702">
    <property type="entry name" value="Wzc-like_C"/>
</dbReference>
<dbReference type="CDD" id="cd05387">
    <property type="entry name" value="BY-kinase"/>
    <property type="match status" value="1"/>
</dbReference>
<dbReference type="GO" id="GO:0004713">
    <property type="term" value="F:protein tyrosine kinase activity"/>
    <property type="evidence" value="ECO:0007669"/>
    <property type="project" value="TreeGrafter"/>
</dbReference>
<evidence type="ECO:0000259" key="10">
    <source>
        <dbReference type="Pfam" id="PF13614"/>
    </source>
</evidence>
<reference evidence="13 15" key="2">
    <citation type="submission" date="2019-08" db="EMBL/GenBank/DDBJ databases">
        <title>Genome of Algoriphagus ratkowskyi IC026.</title>
        <authorList>
            <person name="Bowman J.P."/>
        </authorList>
    </citation>
    <scope>NUCLEOTIDE SEQUENCE [LARGE SCALE GENOMIC DNA]</scope>
    <source>
        <strain evidence="13 15">IC026</strain>
    </source>
</reference>
<gene>
    <name evidence="13" type="ORF">ESW18_18410</name>
    <name evidence="12" type="ORF">LV84_03793</name>
</gene>
<keyword evidence="3" id="KW-0808">Transferase</keyword>
<dbReference type="InterPro" id="IPR032807">
    <property type="entry name" value="GNVR"/>
</dbReference>
<dbReference type="Proteomes" id="UP000321927">
    <property type="component" value="Unassembled WGS sequence"/>
</dbReference>
<dbReference type="Pfam" id="PF13807">
    <property type="entry name" value="GNVR"/>
    <property type="match status" value="1"/>
</dbReference>
<evidence type="ECO:0000256" key="6">
    <source>
        <dbReference type="ARBA" id="ARBA00022840"/>
    </source>
</evidence>
<keyword evidence="6" id="KW-0067">ATP-binding</keyword>
<feature type="domain" description="AAA" evidence="10">
    <location>
        <begin position="581"/>
        <end position="741"/>
    </location>
</feature>
<keyword evidence="9" id="KW-0812">Transmembrane</keyword>
<comment type="catalytic activity">
    <reaction evidence="8">
        <text>L-tyrosyl-[protein] + ATP = O-phospho-L-tyrosyl-[protein] + ADP + H(+)</text>
        <dbReference type="Rhea" id="RHEA:10596"/>
        <dbReference type="Rhea" id="RHEA-COMP:10136"/>
        <dbReference type="Rhea" id="RHEA-COMP:20101"/>
        <dbReference type="ChEBI" id="CHEBI:15378"/>
        <dbReference type="ChEBI" id="CHEBI:30616"/>
        <dbReference type="ChEBI" id="CHEBI:46858"/>
        <dbReference type="ChEBI" id="CHEBI:61978"/>
        <dbReference type="ChEBI" id="CHEBI:456216"/>
        <dbReference type="EC" id="2.7.10.2"/>
    </reaction>
</comment>
<evidence type="ECO:0000259" key="11">
    <source>
        <dbReference type="Pfam" id="PF13807"/>
    </source>
</evidence>
<dbReference type="EMBL" id="VORV01000017">
    <property type="protein sequence ID" value="TXD75926.1"/>
    <property type="molecule type" value="Genomic_DNA"/>
</dbReference>
<dbReference type="InterPro" id="IPR025669">
    <property type="entry name" value="AAA_dom"/>
</dbReference>
<dbReference type="EMBL" id="QKZU01000019">
    <property type="protein sequence ID" value="PZX51284.1"/>
    <property type="molecule type" value="Genomic_DNA"/>
</dbReference>
<evidence type="ECO:0000313" key="13">
    <source>
        <dbReference type="EMBL" id="TXD75926.1"/>
    </source>
</evidence>
<comment type="caution">
    <text evidence="12">The sequence shown here is derived from an EMBL/GenBank/DDBJ whole genome shotgun (WGS) entry which is preliminary data.</text>
</comment>
<evidence type="ECO:0000256" key="1">
    <source>
        <dbReference type="ARBA" id="ARBA00007316"/>
    </source>
</evidence>
<dbReference type="PANTHER" id="PTHR32309:SF13">
    <property type="entry name" value="FERRIC ENTEROBACTIN TRANSPORT PROTEIN FEPE"/>
    <property type="match status" value="1"/>
</dbReference>